<accession>A0ABS4WHN7</accession>
<proteinExistence type="predicted"/>
<dbReference type="Gene3D" id="1.10.1660.10">
    <property type="match status" value="1"/>
</dbReference>
<evidence type="ECO:0000256" key="3">
    <source>
        <dbReference type="ARBA" id="ARBA00023004"/>
    </source>
</evidence>
<dbReference type="PANTHER" id="PTHR30204">
    <property type="entry name" value="REDOX-CYCLING DRUG-SENSING TRANSCRIPTIONAL ACTIVATOR SOXR"/>
    <property type="match status" value="1"/>
</dbReference>
<dbReference type="Pfam" id="PF09278">
    <property type="entry name" value="MerR-DNA-bind"/>
    <property type="match status" value="1"/>
</dbReference>
<evidence type="ECO:0000256" key="7">
    <source>
        <dbReference type="ARBA" id="ARBA00023163"/>
    </source>
</evidence>
<evidence type="ECO:0000256" key="6">
    <source>
        <dbReference type="ARBA" id="ARBA00023125"/>
    </source>
</evidence>
<dbReference type="PANTHER" id="PTHR30204:SF0">
    <property type="entry name" value="REDOX-SENSITIVE TRANSCRIPTIONAL ACTIVATOR SOXR"/>
    <property type="match status" value="1"/>
</dbReference>
<dbReference type="InterPro" id="IPR047057">
    <property type="entry name" value="MerR_fam"/>
</dbReference>
<keyword evidence="1" id="KW-0001">2Fe-2S</keyword>
<keyword evidence="4" id="KW-0411">Iron-sulfur</keyword>
<evidence type="ECO:0000313" key="10">
    <source>
        <dbReference type="Proteomes" id="UP000766570"/>
    </source>
</evidence>
<protein>
    <submittedName>
        <fullName evidence="9">MerR family redox-sensitive transcriptional activator SoxR</fullName>
    </submittedName>
</protein>
<dbReference type="Proteomes" id="UP000766570">
    <property type="component" value="Unassembled WGS sequence"/>
</dbReference>
<keyword evidence="6" id="KW-0238">DNA-binding</keyword>
<reference evidence="9 10" key="1">
    <citation type="submission" date="2021-03" db="EMBL/GenBank/DDBJ databases">
        <title>Sequencing the genomes of 1000 actinobacteria strains.</title>
        <authorList>
            <person name="Klenk H.-P."/>
        </authorList>
    </citation>
    <scope>NUCLEOTIDE SEQUENCE [LARGE SCALE GENOMIC DNA]</scope>
    <source>
        <strain evidence="9 10">DSM 15454</strain>
    </source>
</reference>
<sequence>MDTGENTEQDLSVGQVAARSGVAVSALHYYEREGLISSWRTTGNQRRFDRGVLRRVAVIRAAQRAGIPLRSIAELFAGLPADATPRKEDWQAVSAAWREDLQERIHQLQSLRDGLGGCIGCGCLSLAECGFVNPNDKLADDRGGALLFRDDTKFDLNQG</sequence>
<evidence type="ECO:0000313" key="9">
    <source>
        <dbReference type="EMBL" id="MBP2375069.1"/>
    </source>
</evidence>
<name>A0ABS4WHN7_9MICC</name>
<dbReference type="RefSeq" id="WP_209908327.1">
    <property type="nucleotide sequence ID" value="NZ_BAAAMI010000008.1"/>
</dbReference>
<evidence type="ECO:0000259" key="8">
    <source>
        <dbReference type="PROSITE" id="PS50937"/>
    </source>
</evidence>
<keyword evidence="10" id="KW-1185">Reference proteome</keyword>
<evidence type="ECO:0000256" key="4">
    <source>
        <dbReference type="ARBA" id="ARBA00023014"/>
    </source>
</evidence>
<dbReference type="InterPro" id="IPR009061">
    <property type="entry name" value="DNA-bd_dom_put_sf"/>
</dbReference>
<dbReference type="SMART" id="SM00422">
    <property type="entry name" value="HTH_MERR"/>
    <property type="match status" value="1"/>
</dbReference>
<dbReference type="NCBIfam" id="TIGR01950">
    <property type="entry name" value="SoxR"/>
    <property type="match status" value="1"/>
</dbReference>
<dbReference type="Pfam" id="PF00376">
    <property type="entry name" value="MerR"/>
    <property type="match status" value="1"/>
</dbReference>
<dbReference type="SUPFAM" id="SSF46955">
    <property type="entry name" value="Putative DNA-binding domain"/>
    <property type="match status" value="1"/>
</dbReference>
<keyword evidence="2" id="KW-0479">Metal-binding</keyword>
<dbReference type="EMBL" id="JAGIOE010000001">
    <property type="protein sequence ID" value="MBP2375069.1"/>
    <property type="molecule type" value="Genomic_DNA"/>
</dbReference>
<dbReference type="PROSITE" id="PS50937">
    <property type="entry name" value="HTH_MERR_2"/>
    <property type="match status" value="1"/>
</dbReference>
<organism evidence="9 10">
    <name type="scientific">Paeniglutamicibacter psychrophenolicus</name>
    <dbReference type="NCBI Taxonomy" id="257454"/>
    <lineage>
        <taxon>Bacteria</taxon>
        <taxon>Bacillati</taxon>
        <taxon>Actinomycetota</taxon>
        <taxon>Actinomycetes</taxon>
        <taxon>Micrococcales</taxon>
        <taxon>Micrococcaceae</taxon>
        <taxon>Paeniglutamicibacter</taxon>
    </lineage>
</organism>
<dbReference type="InterPro" id="IPR010211">
    <property type="entry name" value="Redox-sen_tscrpt-act_SoxR"/>
</dbReference>
<dbReference type="PROSITE" id="PS00552">
    <property type="entry name" value="HTH_MERR_1"/>
    <property type="match status" value="1"/>
</dbReference>
<evidence type="ECO:0000256" key="2">
    <source>
        <dbReference type="ARBA" id="ARBA00022723"/>
    </source>
</evidence>
<dbReference type="InterPro" id="IPR000551">
    <property type="entry name" value="MerR-type_HTH_dom"/>
</dbReference>
<feature type="domain" description="HTH merR-type" evidence="8">
    <location>
        <begin position="10"/>
        <end position="78"/>
    </location>
</feature>
<dbReference type="InterPro" id="IPR015358">
    <property type="entry name" value="Tscrpt_reg_MerR_DNA-bd"/>
</dbReference>
<gene>
    <name evidence="9" type="ORF">JOF46_002981</name>
</gene>
<keyword evidence="5" id="KW-0805">Transcription regulation</keyword>
<comment type="caution">
    <text evidence="9">The sequence shown here is derived from an EMBL/GenBank/DDBJ whole genome shotgun (WGS) entry which is preliminary data.</text>
</comment>
<evidence type="ECO:0000256" key="5">
    <source>
        <dbReference type="ARBA" id="ARBA00023015"/>
    </source>
</evidence>
<keyword evidence="7" id="KW-0804">Transcription</keyword>
<evidence type="ECO:0000256" key="1">
    <source>
        <dbReference type="ARBA" id="ARBA00022714"/>
    </source>
</evidence>
<keyword evidence="3" id="KW-0408">Iron</keyword>
<dbReference type="PRINTS" id="PR00040">
    <property type="entry name" value="HTHMERR"/>
</dbReference>